<organism evidence="2 3">
    <name type="scientific">Sediminispirochaeta smaragdinae (strain DSM 11293 / JCM 15392 / SEBR 4228)</name>
    <name type="common">Spirochaeta smaragdinae</name>
    <dbReference type="NCBI Taxonomy" id="573413"/>
    <lineage>
        <taxon>Bacteria</taxon>
        <taxon>Pseudomonadati</taxon>
        <taxon>Spirochaetota</taxon>
        <taxon>Spirochaetia</taxon>
        <taxon>Spirochaetales</taxon>
        <taxon>Spirochaetaceae</taxon>
        <taxon>Sediminispirochaeta</taxon>
    </lineage>
</organism>
<proteinExistence type="predicted"/>
<evidence type="ECO:0000313" key="2">
    <source>
        <dbReference type="EMBL" id="ADK81963.1"/>
    </source>
</evidence>
<dbReference type="AlphaFoldDB" id="E1R278"/>
<evidence type="ECO:0000313" key="3">
    <source>
        <dbReference type="Proteomes" id="UP000002318"/>
    </source>
</evidence>
<feature type="domain" description="SH3b" evidence="1">
    <location>
        <begin position="113"/>
        <end position="174"/>
    </location>
</feature>
<dbReference type="PROSITE" id="PS51257">
    <property type="entry name" value="PROKAR_LIPOPROTEIN"/>
    <property type="match status" value="1"/>
</dbReference>
<dbReference type="HOGENOM" id="CLU_628383_0_0_12"/>
<dbReference type="InterPro" id="IPR003646">
    <property type="entry name" value="SH3-like_bac-type"/>
</dbReference>
<keyword evidence="2" id="KW-0449">Lipoprotein</keyword>
<dbReference type="KEGG" id="ssm:Spirs_2860"/>
<accession>E1R278</accession>
<sequence>MRNCTLRKRVVIGTALSFLFALLFLSGCGSNYIGYGVVYWSPDESLVPNGSMLPILRQSNIEKSYTLEVDGHKEGWSTDEWRIGFFEKKDEALAEEGRYEPFIHLFAVSQRDRLAIRQEPDIESERAYVLRLGQEMKIIDQENQQDSVGQYEGHWYKVLTDDGTMGYCFDHYLEAYDGRTGPSQKVSPELAFVKEALSRAYRPEYFREMMRSNKIVLERFSPRFGFFPDLAQKSIEMRLPSGNRTFSYESIEYTEGGSYVFTGSGLSANFFGENSFAATFPVDGNNSSERFVFIPEDDITTAIENERQRRADEVLRFAKAEYPIQYRSSAYGTLKFHEDSTFEWTGKQRLSPEVIPADSGDKGTFSFDYFLGSQVASKYDGVINLTFDQGQNLLFFYTLNESGLRLTTIDQRSVEKNIVQKVSFSPLVMAFFKEQE</sequence>
<dbReference type="eggNOG" id="ENOG5033XG8">
    <property type="taxonomic scope" value="Bacteria"/>
</dbReference>
<dbReference type="Gene3D" id="2.30.30.40">
    <property type="entry name" value="SH3 Domains"/>
    <property type="match status" value="1"/>
</dbReference>
<name>E1R278_SEDSS</name>
<reference evidence="2 3" key="1">
    <citation type="journal article" date="2010" name="Stand. Genomic Sci.">
        <title>Complete genome sequence of Spirochaeta smaragdinae type strain (SEBR 4228).</title>
        <authorList>
            <person name="Mavromatis K."/>
            <person name="Yasawong M."/>
            <person name="Chertkov O."/>
            <person name="Lapidus A."/>
            <person name="Lucas S."/>
            <person name="Nolan M."/>
            <person name="Del Rio T.G."/>
            <person name="Tice H."/>
            <person name="Cheng J.F."/>
            <person name="Pitluck S."/>
            <person name="Liolios K."/>
            <person name="Ivanova N."/>
            <person name="Tapia R."/>
            <person name="Han C."/>
            <person name="Bruce D."/>
            <person name="Goodwin L."/>
            <person name="Pati A."/>
            <person name="Chen A."/>
            <person name="Palaniappan K."/>
            <person name="Land M."/>
            <person name="Hauser L."/>
            <person name="Chang Y.J."/>
            <person name="Jeffries C.D."/>
            <person name="Detter J.C."/>
            <person name="Rohde M."/>
            <person name="Brambilla E."/>
            <person name="Spring S."/>
            <person name="Goker M."/>
            <person name="Sikorski J."/>
            <person name="Woyke T."/>
            <person name="Bristow J."/>
            <person name="Eisen J.A."/>
            <person name="Markowitz V."/>
            <person name="Hugenholtz P."/>
            <person name="Klenk H.P."/>
            <person name="Kyrpides N.C."/>
        </authorList>
    </citation>
    <scope>NUCLEOTIDE SEQUENCE [LARGE SCALE GENOMIC DNA]</scope>
    <source>
        <strain evidence="3">DSM 11293 / JCM 15392 / SEBR 4228</strain>
    </source>
</reference>
<protein>
    <submittedName>
        <fullName evidence="2">Lipoprotein</fullName>
    </submittedName>
</protein>
<dbReference type="STRING" id="573413.Spirs_2860"/>
<dbReference type="EMBL" id="CP002116">
    <property type="protein sequence ID" value="ADK81963.1"/>
    <property type="molecule type" value="Genomic_DNA"/>
</dbReference>
<dbReference type="Proteomes" id="UP000002318">
    <property type="component" value="Chromosome"/>
</dbReference>
<evidence type="ECO:0000259" key="1">
    <source>
        <dbReference type="Pfam" id="PF08239"/>
    </source>
</evidence>
<dbReference type="Pfam" id="PF08239">
    <property type="entry name" value="SH3_3"/>
    <property type="match status" value="1"/>
</dbReference>
<gene>
    <name evidence="2" type="ordered locus">Spirs_2860</name>
</gene>
<dbReference type="RefSeq" id="WP_013255422.1">
    <property type="nucleotide sequence ID" value="NC_014364.1"/>
</dbReference>
<keyword evidence="3" id="KW-1185">Reference proteome</keyword>